<protein>
    <submittedName>
        <fullName evidence="2">Uncharacterized protein</fullName>
    </submittedName>
</protein>
<dbReference type="EMBL" id="BPQH01000001">
    <property type="protein sequence ID" value="GJD47386.1"/>
    <property type="molecule type" value="Genomic_DNA"/>
</dbReference>
<evidence type="ECO:0000256" key="1">
    <source>
        <dbReference type="SAM" id="MobiDB-lite"/>
    </source>
</evidence>
<accession>A0ABQ4QQ23</accession>
<evidence type="ECO:0000313" key="3">
    <source>
        <dbReference type="Proteomes" id="UP001055167"/>
    </source>
</evidence>
<comment type="caution">
    <text evidence="2">The sequence shown here is derived from an EMBL/GenBank/DDBJ whole genome shotgun (WGS) entry which is preliminary data.</text>
</comment>
<sequence length="88" mass="9352">MRQRAGHHGGRTIAGAVAPAVAVPGPSVRAALKGERMSPEQERDFGSRLVRPDAVTGPGHRRRGQRFTNPISAATAVKRSGSRSLRSE</sequence>
<name>A0ABQ4QQ23_9HYPH</name>
<feature type="region of interest" description="Disordered" evidence="1">
    <location>
        <begin position="30"/>
        <end position="88"/>
    </location>
</feature>
<proteinExistence type="predicted"/>
<reference evidence="2" key="2">
    <citation type="submission" date="2021-08" db="EMBL/GenBank/DDBJ databases">
        <authorList>
            <person name="Tani A."/>
            <person name="Ola A."/>
            <person name="Ogura Y."/>
            <person name="Katsura K."/>
            <person name="Hayashi T."/>
        </authorList>
    </citation>
    <scope>NUCLEOTIDE SEQUENCE</scope>
    <source>
        <strain evidence="2">KCTC 52305</strain>
    </source>
</reference>
<feature type="compositionally biased region" description="Basic and acidic residues" evidence="1">
    <location>
        <begin position="32"/>
        <end position="46"/>
    </location>
</feature>
<gene>
    <name evidence="2" type="ORF">OPKNFCMD_0092</name>
</gene>
<reference evidence="2" key="1">
    <citation type="journal article" date="2021" name="Front. Microbiol.">
        <title>Comprehensive Comparative Genomics and Phenotyping of Methylobacterium Species.</title>
        <authorList>
            <person name="Alessa O."/>
            <person name="Ogura Y."/>
            <person name="Fujitani Y."/>
            <person name="Takami H."/>
            <person name="Hayashi T."/>
            <person name="Sahin N."/>
            <person name="Tani A."/>
        </authorList>
    </citation>
    <scope>NUCLEOTIDE SEQUENCE</scope>
    <source>
        <strain evidence="2">KCTC 52305</strain>
    </source>
</reference>
<evidence type="ECO:0000313" key="2">
    <source>
        <dbReference type="EMBL" id="GJD47386.1"/>
    </source>
</evidence>
<organism evidence="2 3">
    <name type="scientific">Methylobacterium crusticola</name>
    <dbReference type="NCBI Taxonomy" id="1697972"/>
    <lineage>
        <taxon>Bacteria</taxon>
        <taxon>Pseudomonadati</taxon>
        <taxon>Pseudomonadota</taxon>
        <taxon>Alphaproteobacteria</taxon>
        <taxon>Hyphomicrobiales</taxon>
        <taxon>Methylobacteriaceae</taxon>
        <taxon>Methylobacterium</taxon>
    </lineage>
</organism>
<dbReference type="Proteomes" id="UP001055167">
    <property type="component" value="Unassembled WGS sequence"/>
</dbReference>
<keyword evidence="3" id="KW-1185">Reference proteome</keyword>